<dbReference type="AlphaFoldDB" id="A0A3D8R0Y7"/>
<sequence length="172" mass="16621">MRFSTTSIVTGLLAGIASAQTPAQTSQAKADIASYVSVLQTNTAFLSVFNALASQPTLLAEIEAYQSAIMNGQAIAMPAPSVFSALPSDQQSFISSVAMAELSILSKDGITATSGAAAATATGTATGAATGTSSGTSSAATATSTKNAAAGGKVVSASAGGLLALVAVVLAL</sequence>
<keyword evidence="1" id="KW-0732">Signal</keyword>
<dbReference type="Proteomes" id="UP000256645">
    <property type="component" value="Unassembled WGS sequence"/>
</dbReference>
<name>A0A3D8R0Y7_9HELO</name>
<evidence type="ECO:0000313" key="3">
    <source>
        <dbReference type="Proteomes" id="UP000256645"/>
    </source>
</evidence>
<protein>
    <submittedName>
        <fullName evidence="2">Uncharacterized protein</fullName>
    </submittedName>
</protein>
<dbReference type="OrthoDB" id="5419608at2759"/>
<feature type="chain" id="PRO_5017690462" evidence="1">
    <location>
        <begin position="20"/>
        <end position="172"/>
    </location>
</feature>
<reference evidence="2 3" key="1">
    <citation type="journal article" date="2018" name="IMA Fungus">
        <title>IMA Genome-F 9: Draft genome sequence of Annulohypoxylon stygium, Aspergillus mulundensis, Berkeleyomyces basicola (syn. Thielaviopsis basicola), Ceratocystis smalleyi, two Cercospora beticola strains, Coleophoma cylindrospora, Fusarium fracticaudum, Phialophora cf. hyalina, and Morchella septimelata.</title>
        <authorList>
            <person name="Wingfield B.D."/>
            <person name="Bills G.F."/>
            <person name="Dong Y."/>
            <person name="Huang W."/>
            <person name="Nel W.J."/>
            <person name="Swalarsk-Parry B.S."/>
            <person name="Vaghefi N."/>
            <person name="Wilken P.M."/>
            <person name="An Z."/>
            <person name="de Beer Z.W."/>
            <person name="De Vos L."/>
            <person name="Chen L."/>
            <person name="Duong T.A."/>
            <person name="Gao Y."/>
            <person name="Hammerbacher A."/>
            <person name="Kikkert J.R."/>
            <person name="Li Y."/>
            <person name="Li H."/>
            <person name="Li K."/>
            <person name="Li Q."/>
            <person name="Liu X."/>
            <person name="Ma X."/>
            <person name="Naidoo K."/>
            <person name="Pethybridge S.J."/>
            <person name="Sun J."/>
            <person name="Steenkamp E.T."/>
            <person name="van der Nest M.A."/>
            <person name="van Wyk S."/>
            <person name="Wingfield M.J."/>
            <person name="Xiong C."/>
            <person name="Yue Q."/>
            <person name="Zhang X."/>
        </authorList>
    </citation>
    <scope>NUCLEOTIDE SEQUENCE [LARGE SCALE GENOMIC DNA]</scope>
    <source>
        <strain evidence="2 3">BP6252</strain>
    </source>
</reference>
<comment type="caution">
    <text evidence="2">The sequence shown here is derived from an EMBL/GenBank/DDBJ whole genome shotgun (WGS) entry which is preliminary data.</text>
</comment>
<organism evidence="2 3">
    <name type="scientific">Coleophoma cylindrospora</name>
    <dbReference type="NCBI Taxonomy" id="1849047"/>
    <lineage>
        <taxon>Eukaryota</taxon>
        <taxon>Fungi</taxon>
        <taxon>Dikarya</taxon>
        <taxon>Ascomycota</taxon>
        <taxon>Pezizomycotina</taxon>
        <taxon>Leotiomycetes</taxon>
        <taxon>Helotiales</taxon>
        <taxon>Dermateaceae</taxon>
        <taxon>Coleophoma</taxon>
    </lineage>
</organism>
<feature type="signal peptide" evidence="1">
    <location>
        <begin position="1"/>
        <end position="19"/>
    </location>
</feature>
<accession>A0A3D8R0Y7</accession>
<keyword evidence="3" id="KW-1185">Reference proteome</keyword>
<evidence type="ECO:0000256" key="1">
    <source>
        <dbReference type="SAM" id="SignalP"/>
    </source>
</evidence>
<evidence type="ECO:0000313" key="2">
    <source>
        <dbReference type="EMBL" id="RDW67702.1"/>
    </source>
</evidence>
<proteinExistence type="predicted"/>
<dbReference type="EMBL" id="PDLM01000010">
    <property type="protein sequence ID" value="RDW67702.1"/>
    <property type="molecule type" value="Genomic_DNA"/>
</dbReference>
<gene>
    <name evidence="2" type="ORF">BP6252_09098</name>
</gene>